<organism evidence="2 3">
    <name type="scientific">Staphylococcus microti</name>
    <dbReference type="NCBI Taxonomy" id="569857"/>
    <lineage>
        <taxon>Bacteria</taxon>
        <taxon>Bacillati</taxon>
        <taxon>Bacillota</taxon>
        <taxon>Bacilli</taxon>
        <taxon>Bacillales</taxon>
        <taxon>Staphylococcaceae</taxon>
        <taxon>Staphylococcus</taxon>
    </lineage>
</organism>
<dbReference type="Pfam" id="PF05256">
    <property type="entry name" value="UPF0223"/>
    <property type="match status" value="1"/>
</dbReference>
<dbReference type="InterPro" id="IPR007920">
    <property type="entry name" value="UPF0223"/>
</dbReference>
<name>A0A380GVC0_9STAP</name>
<dbReference type="Gene3D" id="1.10.220.80">
    <property type="entry name" value="BH2638-like"/>
    <property type="match status" value="1"/>
</dbReference>
<dbReference type="Proteomes" id="UP000254100">
    <property type="component" value="Unassembled WGS sequence"/>
</dbReference>
<dbReference type="AlphaFoldDB" id="A0A380GVC0"/>
<dbReference type="HAMAP" id="MF_01041">
    <property type="entry name" value="UPF0223"/>
    <property type="match status" value="1"/>
</dbReference>
<sequence length="113" mass="13549">MIYPPQNISFMNKRDLRERGEMYMEYQYPIDVDWSHEEMLDVIQFFNKIEAYYESSVEREQLMDSYRAFKDVVPGKADEKNIFDDFKKASGYDSYQVMKKAKNTPDAKTLSNR</sequence>
<dbReference type="EMBL" id="UHDT01000001">
    <property type="protein sequence ID" value="SUM57128.1"/>
    <property type="molecule type" value="Genomic_DNA"/>
</dbReference>
<evidence type="ECO:0000313" key="2">
    <source>
        <dbReference type="EMBL" id="SUM57128.1"/>
    </source>
</evidence>
<proteinExistence type="inferred from homology"/>
<dbReference type="InterPro" id="IPR023324">
    <property type="entry name" value="BH2638-like_sf"/>
</dbReference>
<comment type="similarity">
    <text evidence="1">Belongs to the UPF0223 family.</text>
</comment>
<gene>
    <name evidence="2" type="ORF">NCTC13832_00797</name>
</gene>
<dbReference type="NCBIfam" id="NF003353">
    <property type="entry name" value="PRK04387.1"/>
    <property type="match status" value="1"/>
</dbReference>
<accession>A0A380GVC0</accession>
<evidence type="ECO:0000256" key="1">
    <source>
        <dbReference type="HAMAP-Rule" id="MF_01041"/>
    </source>
</evidence>
<dbReference type="SUPFAM" id="SSF158504">
    <property type="entry name" value="BH2638-like"/>
    <property type="match status" value="1"/>
</dbReference>
<reference evidence="2 3" key="1">
    <citation type="submission" date="2018-06" db="EMBL/GenBank/DDBJ databases">
        <authorList>
            <consortium name="Pathogen Informatics"/>
            <person name="Doyle S."/>
        </authorList>
    </citation>
    <scope>NUCLEOTIDE SEQUENCE [LARGE SCALE GENOMIC DNA]</scope>
    <source>
        <strain evidence="2 3">NCTC13832</strain>
    </source>
</reference>
<protein>
    <recommendedName>
        <fullName evidence="1">UPF0223 protein NCTC13832_00797</fullName>
    </recommendedName>
</protein>
<evidence type="ECO:0000313" key="3">
    <source>
        <dbReference type="Proteomes" id="UP000254100"/>
    </source>
</evidence>